<keyword evidence="2" id="KW-1185">Reference proteome</keyword>
<dbReference type="EMBL" id="CP048049">
    <property type="protein sequence ID" value="QIS43708.1"/>
    <property type="molecule type" value="Genomic_DNA"/>
</dbReference>
<reference evidence="1 2" key="1">
    <citation type="journal article" date="2020" name="Mol. Plant Pathol.">
        <title>Plasmid composition and the chpG gene determine the virulence level of Clavibacter capsici natural isolates in pepper.</title>
        <authorList>
            <person name="Hwang I.S."/>
            <person name="Lee H.M."/>
            <person name="Oh E.J."/>
            <person name="Lee S."/>
            <person name="Heu S."/>
            <person name="Oh C.S."/>
        </authorList>
    </citation>
    <scope>NUCLEOTIDE SEQUENCE [LARGE SCALE GENOMIC DNA]</scope>
    <source>
        <strain evidence="1 2">1101</strain>
    </source>
</reference>
<organism evidence="1 2">
    <name type="scientific">Clavibacter capsici</name>
    <dbReference type="NCBI Taxonomy" id="1874630"/>
    <lineage>
        <taxon>Bacteria</taxon>
        <taxon>Bacillati</taxon>
        <taxon>Actinomycetota</taxon>
        <taxon>Actinomycetes</taxon>
        <taxon>Micrococcales</taxon>
        <taxon>Microbacteriaceae</taxon>
        <taxon>Clavibacter</taxon>
    </lineage>
</organism>
<gene>
    <name evidence="1" type="ORF">GW570_00615</name>
</gene>
<evidence type="ECO:0000313" key="1">
    <source>
        <dbReference type="EMBL" id="QIS43708.1"/>
    </source>
</evidence>
<proteinExistence type="predicted"/>
<evidence type="ECO:0000313" key="2">
    <source>
        <dbReference type="Proteomes" id="UP000503164"/>
    </source>
</evidence>
<sequence length="376" mass="40590">MDDKELGAGKTCFLVTPIGSALAPLGTEGRDSYERALEMWAKVFSPACEVFGLRVIRADKIADPGELPDQIFSYLRDAEVVIADLSGGNSNVMYELGLRHSKHAMTIQVGEYGRLPFDLQSIRTIQFKRDEMGLIDARNSLIDALRAGLISGPTSLRATEVFTDGAGARIDSQADSARSAAPDEVGKLPEEPGLLEVMAEGETALTHVSTVMQDISGDIRQIAAVTSAAGERIQDPQMQTKGFAGRLVIARELASELEPLASVMSNDSADFASDIALIDAMLKNIFARSDDEDPETITNFLDKVEEMLEAAEGGGEGMMQMRAGVSKIRGLSRDLRPVADALDRSLGEVITGIRVMLDWRTPMAEVRASLLTRDLA</sequence>
<name>A0AAE7CAM2_9MICO</name>
<dbReference type="RefSeq" id="WP_157883489.1">
    <property type="nucleotide sequence ID" value="NZ_CP012573.1"/>
</dbReference>
<dbReference type="Proteomes" id="UP000503164">
    <property type="component" value="Chromosome"/>
</dbReference>
<accession>A0AAE7CAM2</accession>
<dbReference type="AlphaFoldDB" id="A0AAE7CAM2"/>
<protein>
    <submittedName>
        <fullName evidence="1">Uncharacterized protein</fullName>
    </submittedName>
</protein>